<dbReference type="SUPFAM" id="SSF52172">
    <property type="entry name" value="CheY-like"/>
    <property type="match status" value="1"/>
</dbReference>
<dbReference type="EMBL" id="JAJADQ010000018">
    <property type="protein sequence ID" value="MCB2380484.1"/>
    <property type="molecule type" value="Genomic_DNA"/>
</dbReference>
<feature type="domain" description="HTH LytTR-type" evidence="3">
    <location>
        <begin position="134"/>
        <end position="232"/>
    </location>
</feature>
<gene>
    <name evidence="4" type="ORF">LGH70_23020</name>
</gene>
<name>A0ABS8ANC4_9BACT</name>
<reference evidence="4" key="1">
    <citation type="submission" date="2021-10" db="EMBL/GenBank/DDBJ databases">
        <authorList>
            <person name="Dean J.D."/>
            <person name="Kim M.K."/>
            <person name="Newey C.N."/>
            <person name="Stoker T.S."/>
            <person name="Thompson D.W."/>
            <person name="Grose J.H."/>
        </authorList>
    </citation>
    <scope>NUCLEOTIDE SEQUENCE</scope>
    <source>
        <strain evidence="4">BT635</strain>
    </source>
</reference>
<evidence type="ECO:0000313" key="5">
    <source>
        <dbReference type="Proteomes" id="UP001165297"/>
    </source>
</evidence>
<dbReference type="SMART" id="SM00850">
    <property type="entry name" value="LytTR"/>
    <property type="match status" value="1"/>
</dbReference>
<dbReference type="Pfam" id="PF04397">
    <property type="entry name" value="LytTR"/>
    <property type="match status" value="1"/>
</dbReference>
<dbReference type="SMART" id="SM00448">
    <property type="entry name" value="REC"/>
    <property type="match status" value="1"/>
</dbReference>
<dbReference type="Proteomes" id="UP001165297">
    <property type="component" value="Unassembled WGS sequence"/>
</dbReference>
<dbReference type="Gene3D" id="2.40.50.1020">
    <property type="entry name" value="LytTr DNA-binding domain"/>
    <property type="match status" value="1"/>
</dbReference>
<dbReference type="PANTHER" id="PTHR37299">
    <property type="entry name" value="TRANSCRIPTIONAL REGULATOR-RELATED"/>
    <property type="match status" value="1"/>
</dbReference>
<evidence type="ECO:0000313" key="4">
    <source>
        <dbReference type="EMBL" id="MCB2380484.1"/>
    </source>
</evidence>
<dbReference type="InterPro" id="IPR011006">
    <property type="entry name" value="CheY-like_superfamily"/>
</dbReference>
<sequence>MNRPLRCLITDDEPFARKGLQRYVEQLAFLELRGLCADALELGEHLRRQPIDLVFLDIEMPQLSGLEFLRQAPGPHPQIIFTTAYEQYALAGYELDVLDYLVKPISFERFVRAAGKAYDYFRLRIQPEANPGYFFVKADGRLEKVVFADILFVEALENYVTIYTAERKIITHSTLKALLARLPVSTFVQTHKSYLVALQHVDFLEGNVLRLRQHQVPISKLMRPQVLTQLGLMDL</sequence>
<dbReference type="GO" id="GO:0003677">
    <property type="term" value="F:DNA binding"/>
    <property type="evidence" value="ECO:0007669"/>
    <property type="project" value="UniProtKB-KW"/>
</dbReference>
<dbReference type="InterPro" id="IPR046947">
    <property type="entry name" value="LytR-like"/>
</dbReference>
<dbReference type="Gene3D" id="3.40.50.2300">
    <property type="match status" value="1"/>
</dbReference>
<dbReference type="InterPro" id="IPR007492">
    <property type="entry name" value="LytTR_DNA-bd_dom"/>
</dbReference>
<keyword evidence="4" id="KW-0238">DNA-binding</keyword>
<feature type="modified residue" description="4-aspartylphosphate" evidence="1">
    <location>
        <position position="57"/>
    </location>
</feature>
<evidence type="ECO:0000259" key="2">
    <source>
        <dbReference type="PROSITE" id="PS50110"/>
    </source>
</evidence>
<protein>
    <submittedName>
        <fullName evidence="4">LytTR family DNA-binding domain-containing protein</fullName>
    </submittedName>
</protein>
<comment type="caution">
    <text evidence="4">The sequence shown here is derived from an EMBL/GenBank/DDBJ whole genome shotgun (WGS) entry which is preliminary data.</text>
</comment>
<keyword evidence="5" id="KW-1185">Reference proteome</keyword>
<dbReference type="RefSeq" id="WP_226190523.1">
    <property type="nucleotide sequence ID" value="NZ_JAJADQ010000018.1"/>
</dbReference>
<dbReference type="InterPro" id="IPR001789">
    <property type="entry name" value="Sig_transdc_resp-reg_receiver"/>
</dbReference>
<dbReference type="Pfam" id="PF00072">
    <property type="entry name" value="Response_reg"/>
    <property type="match status" value="1"/>
</dbReference>
<dbReference type="PROSITE" id="PS50110">
    <property type="entry name" value="RESPONSE_REGULATORY"/>
    <property type="match status" value="1"/>
</dbReference>
<evidence type="ECO:0000256" key="1">
    <source>
        <dbReference type="PROSITE-ProRule" id="PRU00169"/>
    </source>
</evidence>
<organism evidence="4 5">
    <name type="scientific">Hymenobacter nitidus</name>
    <dbReference type="NCBI Taxonomy" id="2880929"/>
    <lineage>
        <taxon>Bacteria</taxon>
        <taxon>Pseudomonadati</taxon>
        <taxon>Bacteroidota</taxon>
        <taxon>Cytophagia</taxon>
        <taxon>Cytophagales</taxon>
        <taxon>Hymenobacteraceae</taxon>
        <taxon>Hymenobacter</taxon>
    </lineage>
</organism>
<feature type="domain" description="Response regulatory" evidence="2">
    <location>
        <begin position="6"/>
        <end position="118"/>
    </location>
</feature>
<dbReference type="PANTHER" id="PTHR37299:SF1">
    <property type="entry name" value="STAGE 0 SPORULATION PROTEIN A HOMOLOG"/>
    <property type="match status" value="1"/>
</dbReference>
<dbReference type="PROSITE" id="PS50930">
    <property type="entry name" value="HTH_LYTTR"/>
    <property type="match status" value="1"/>
</dbReference>
<evidence type="ECO:0000259" key="3">
    <source>
        <dbReference type="PROSITE" id="PS50930"/>
    </source>
</evidence>
<proteinExistence type="predicted"/>
<keyword evidence="1" id="KW-0597">Phosphoprotein</keyword>
<accession>A0ABS8ANC4</accession>